<organism evidence="2 3">
    <name type="scientific">Microlunatus panaciterrae</name>
    <dbReference type="NCBI Taxonomy" id="400768"/>
    <lineage>
        <taxon>Bacteria</taxon>
        <taxon>Bacillati</taxon>
        <taxon>Actinomycetota</taxon>
        <taxon>Actinomycetes</taxon>
        <taxon>Propionibacteriales</taxon>
        <taxon>Propionibacteriaceae</taxon>
        <taxon>Microlunatus</taxon>
    </lineage>
</organism>
<accession>A0ABS2RMK2</accession>
<dbReference type="InterPro" id="IPR029058">
    <property type="entry name" value="AB_hydrolase_fold"/>
</dbReference>
<reference evidence="2 3" key="1">
    <citation type="submission" date="2021-01" db="EMBL/GenBank/DDBJ databases">
        <title>Sequencing the genomes of 1000 actinobacteria strains.</title>
        <authorList>
            <person name="Klenk H.-P."/>
        </authorList>
    </citation>
    <scope>NUCLEOTIDE SEQUENCE [LARGE SCALE GENOMIC DNA]</scope>
    <source>
        <strain evidence="2 3">DSM 18662</strain>
    </source>
</reference>
<feature type="domain" description="AB hydrolase-1" evidence="1">
    <location>
        <begin position="31"/>
        <end position="271"/>
    </location>
</feature>
<name>A0ABS2RMK2_9ACTN</name>
<sequence>MTCVPGEITTLAGREVHLLTTAGSRPAVVLAGGCGVPFSFWDEVVRLLDGRATARMDRPGLAGTRWPDTLPTLAAEVATLAALVDRIGGPVIMVGHSMAGLQAEALVRLRPDLVCGLVLVDSSVEWRTLRTGPLRLWLRLARLVRWAAQLPVLDHLGSLAARIMVISQTGRAAPSILSRPTLQLFRNPQALAMIIAEQASYPAQIEELRELRERTAMPVIPTVVLTAAGDGGERWVVDQHRLSVLLAARQIVLEDARHLVMIDRPDAVVAAVRSIGQTEGDQ</sequence>
<protein>
    <submittedName>
        <fullName evidence="2">Pimeloyl-ACP methyl ester carboxylesterase</fullName>
    </submittedName>
</protein>
<evidence type="ECO:0000313" key="3">
    <source>
        <dbReference type="Proteomes" id="UP000704762"/>
    </source>
</evidence>
<dbReference type="PANTHER" id="PTHR43689">
    <property type="entry name" value="HYDROLASE"/>
    <property type="match status" value="1"/>
</dbReference>
<dbReference type="SUPFAM" id="SSF53474">
    <property type="entry name" value="alpha/beta-Hydrolases"/>
    <property type="match status" value="1"/>
</dbReference>
<dbReference type="Proteomes" id="UP000704762">
    <property type="component" value="Unassembled WGS sequence"/>
</dbReference>
<dbReference type="InterPro" id="IPR000073">
    <property type="entry name" value="AB_hydrolase_1"/>
</dbReference>
<dbReference type="Pfam" id="PF12697">
    <property type="entry name" value="Abhydrolase_6"/>
    <property type="match status" value="1"/>
</dbReference>
<dbReference type="RefSeq" id="WP_204918956.1">
    <property type="nucleotide sequence ID" value="NZ_BAAAQP010000003.1"/>
</dbReference>
<gene>
    <name evidence="2" type="ORF">JOE57_002829</name>
</gene>
<evidence type="ECO:0000259" key="1">
    <source>
        <dbReference type="Pfam" id="PF12697"/>
    </source>
</evidence>
<dbReference type="PANTHER" id="PTHR43689:SF8">
    <property type="entry name" value="ALPHA_BETA-HYDROLASES SUPERFAMILY PROTEIN"/>
    <property type="match status" value="1"/>
</dbReference>
<keyword evidence="3" id="KW-1185">Reference proteome</keyword>
<proteinExistence type="predicted"/>
<comment type="caution">
    <text evidence="2">The sequence shown here is derived from an EMBL/GenBank/DDBJ whole genome shotgun (WGS) entry which is preliminary data.</text>
</comment>
<evidence type="ECO:0000313" key="2">
    <source>
        <dbReference type="EMBL" id="MBM7799908.1"/>
    </source>
</evidence>
<dbReference type="Gene3D" id="3.40.50.1820">
    <property type="entry name" value="alpha/beta hydrolase"/>
    <property type="match status" value="1"/>
</dbReference>
<dbReference type="EMBL" id="JAFBCF010000001">
    <property type="protein sequence ID" value="MBM7799908.1"/>
    <property type="molecule type" value="Genomic_DNA"/>
</dbReference>